<evidence type="ECO:0000313" key="2">
    <source>
        <dbReference type="EMBL" id="SIT58176.1"/>
    </source>
</evidence>
<dbReference type="STRING" id="1631249.BQ8794_50278"/>
<dbReference type="Proteomes" id="UP000188388">
    <property type="component" value="Unassembled WGS sequence"/>
</dbReference>
<feature type="region of interest" description="Disordered" evidence="1">
    <location>
        <begin position="79"/>
        <end position="109"/>
    </location>
</feature>
<name>A0A1R3VE53_9HYPH</name>
<accession>A0A1R3VE53</accession>
<feature type="region of interest" description="Disordered" evidence="1">
    <location>
        <begin position="126"/>
        <end position="146"/>
    </location>
</feature>
<evidence type="ECO:0000256" key="1">
    <source>
        <dbReference type="SAM" id="MobiDB-lite"/>
    </source>
</evidence>
<dbReference type="AlphaFoldDB" id="A0A1R3VE53"/>
<gene>
    <name evidence="2" type="ORF">BQ8794_50278</name>
</gene>
<reference evidence="3" key="1">
    <citation type="submission" date="2017-01" db="EMBL/GenBank/DDBJ databases">
        <authorList>
            <person name="Brunel B."/>
        </authorList>
    </citation>
    <scope>NUCLEOTIDE SEQUENCE [LARGE SCALE GENOMIC DNA]</scope>
</reference>
<dbReference type="EMBL" id="FTPD01000045">
    <property type="protein sequence ID" value="SIT58176.1"/>
    <property type="molecule type" value="Genomic_DNA"/>
</dbReference>
<protein>
    <submittedName>
        <fullName evidence="2">Uncharacterized protein</fullName>
    </submittedName>
</protein>
<feature type="compositionally biased region" description="Polar residues" evidence="1">
    <location>
        <begin position="91"/>
        <end position="105"/>
    </location>
</feature>
<evidence type="ECO:0000313" key="3">
    <source>
        <dbReference type="Proteomes" id="UP000188388"/>
    </source>
</evidence>
<keyword evidence="3" id="KW-1185">Reference proteome</keyword>
<proteinExistence type="predicted"/>
<sequence length="146" mass="15780">MSRFRELEPKSFSDYHVEAPIRLHLAAKIAFPDGSIGASSLRKERDAGRLTTEIIANKEYTTLAAIERMRELCRVKAKEPALSGGRKAANPTGSSGATQAGTSKITEGELAQDAAEMTLARLRIACKATSRKNTPRRGNGTVIPIK</sequence>
<organism evidence="2 3">
    <name type="scientific">Mesorhizobium prunaredense</name>
    <dbReference type="NCBI Taxonomy" id="1631249"/>
    <lineage>
        <taxon>Bacteria</taxon>
        <taxon>Pseudomonadati</taxon>
        <taxon>Pseudomonadota</taxon>
        <taxon>Alphaproteobacteria</taxon>
        <taxon>Hyphomicrobiales</taxon>
        <taxon>Phyllobacteriaceae</taxon>
        <taxon>Mesorhizobium</taxon>
    </lineage>
</organism>